<organism evidence="3 4">
    <name type="scientific">Stieleria marina</name>
    <dbReference type="NCBI Taxonomy" id="1930275"/>
    <lineage>
        <taxon>Bacteria</taxon>
        <taxon>Pseudomonadati</taxon>
        <taxon>Planctomycetota</taxon>
        <taxon>Planctomycetia</taxon>
        <taxon>Pirellulales</taxon>
        <taxon>Pirellulaceae</taxon>
        <taxon>Stieleria</taxon>
    </lineage>
</organism>
<evidence type="ECO:0000256" key="1">
    <source>
        <dbReference type="SAM" id="SignalP"/>
    </source>
</evidence>
<sequence precursor="true">MPITKILLSLSIFASALMQGEVASAEVFELRTYTTNEGKLDDLNARFRDHTVKLFEKHGIRSLGYWVPTDEKKSRNTLIYIIAHKDRAAAKASWKAFLSDPDWKAAHEASEANGPILAKAPESVYMNATDYSKGVSKGESDDDAVYELRIYKTAEGKLVPLDARFRDHTIKLFDQHGIQSVGYWHPADQPAASSTLIYLVRHKTRDGAKVAWQSFSKDPNWQNVAKESQKNHGRLLSERPTSIYMVPTNYSAMQ</sequence>
<protein>
    <recommendedName>
        <fullName evidence="2">NIPSNAP domain-containing protein</fullName>
    </recommendedName>
</protein>
<evidence type="ECO:0000259" key="2">
    <source>
        <dbReference type="Pfam" id="PF07978"/>
    </source>
</evidence>
<gene>
    <name evidence="3" type="ORF">K239x_58430</name>
</gene>
<name>A0A517P380_9BACT</name>
<keyword evidence="4" id="KW-1185">Reference proteome</keyword>
<dbReference type="SUPFAM" id="SSF54909">
    <property type="entry name" value="Dimeric alpha+beta barrel"/>
    <property type="match status" value="2"/>
</dbReference>
<dbReference type="Gene3D" id="3.30.70.100">
    <property type="match status" value="2"/>
</dbReference>
<accession>A0A517P380</accession>
<feature type="domain" description="NIPSNAP" evidence="2">
    <location>
        <begin position="146"/>
        <end position="230"/>
    </location>
</feature>
<evidence type="ECO:0000313" key="3">
    <source>
        <dbReference type="EMBL" id="QDT13823.1"/>
    </source>
</evidence>
<evidence type="ECO:0000313" key="4">
    <source>
        <dbReference type="Proteomes" id="UP000319817"/>
    </source>
</evidence>
<dbReference type="InterPro" id="IPR012577">
    <property type="entry name" value="NIPSNAP"/>
</dbReference>
<reference evidence="3 4" key="1">
    <citation type="submission" date="2019-02" db="EMBL/GenBank/DDBJ databases">
        <title>Deep-cultivation of Planctomycetes and their phenomic and genomic characterization uncovers novel biology.</title>
        <authorList>
            <person name="Wiegand S."/>
            <person name="Jogler M."/>
            <person name="Boedeker C."/>
            <person name="Pinto D."/>
            <person name="Vollmers J."/>
            <person name="Rivas-Marin E."/>
            <person name="Kohn T."/>
            <person name="Peeters S.H."/>
            <person name="Heuer A."/>
            <person name="Rast P."/>
            <person name="Oberbeckmann S."/>
            <person name="Bunk B."/>
            <person name="Jeske O."/>
            <person name="Meyerdierks A."/>
            <person name="Storesund J.E."/>
            <person name="Kallscheuer N."/>
            <person name="Luecker S."/>
            <person name="Lage O.M."/>
            <person name="Pohl T."/>
            <person name="Merkel B.J."/>
            <person name="Hornburger P."/>
            <person name="Mueller R.-W."/>
            <person name="Bruemmer F."/>
            <person name="Labrenz M."/>
            <person name="Spormann A.M."/>
            <person name="Op den Camp H."/>
            <person name="Overmann J."/>
            <person name="Amann R."/>
            <person name="Jetten M.S.M."/>
            <person name="Mascher T."/>
            <person name="Medema M.H."/>
            <person name="Devos D.P."/>
            <person name="Kaster A.-K."/>
            <person name="Ovreas L."/>
            <person name="Rohde M."/>
            <person name="Galperin M.Y."/>
            <person name="Jogler C."/>
        </authorList>
    </citation>
    <scope>NUCLEOTIDE SEQUENCE [LARGE SCALE GENOMIC DNA]</scope>
    <source>
        <strain evidence="3 4">K23_9</strain>
    </source>
</reference>
<feature type="signal peptide" evidence="1">
    <location>
        <begin position="1"/>
        <end position="25"/>
    </location>
</feature>
<dbReference type="OrthoDB" id="9809695at2"/>
<dbReference type="AlphaFoldDB" id="A0A517P380"/>
<proteinExistence type="predicted"/>
<dbReference type="InterPro" id="IPR011008">
    <property type="entry name" value="Dimeric_a/b-barrel"/>
</dbReference>
<dbReference type="RefSeq" id="WP_145421664.1">
    <property type="nucleotide sequence ID" value="NZ_CP036526.1"/>
</dbReference>
<dbReference type="EMBL" id="CP036526">
    <property type="protein sequence ID" value="QDT13823.1"/>
    <property type="molecule type" value="Genomic_DNA"/>
</dbReference>
<dbReference type="Pfam" id="PF07978">
    <property type="entry name" value="NIPSNAP"/>
    <property type="match status" value="2"/>
</dbReference>
<dbReference type="Proteomes" id="UP000319817">
    <property type="component" value="Chromosome"/>
</dbReference>
<feature type="domain" description="NIPSNAP" evidence="2">
    <location>
        <begin position="28"/>
        <end position="114"/>
    </location>
</feature>
<feature type="chain" id="PRO_5022119952" description="NIPSNAP domain-containing protein" evidence="1">
    <location>
        <begin position="26"/>
        <end position="254"/>
    </location>
</feature>
<keyword evidence="1" id="KW-0732">Signal</keyword>